<dbReference type="InterPro" id="IPR023210">
    <property type="entry name" value="NADP_OxRdtase_dom"/>
</dbReference>
<name>A0A315VSH4_GAMAF</name>
<organism evidence="13 14">
    <name type="scientific">Gambusia affinis</name>
    <name type="common">Western mosquitofish</name>
    <name type="synonym">Heterandria affinis</name>
    <dbReference type="NCBI Taxonomy" id="33528"/>
    <lineage>
        <taxon>Eukaryota</taxon>
        <taxon>Metazoa</taxon>
        <taxon>Chordata</taxon>
        <taxon>Craniata</taxon>
        <taxon>Vertebrata</taxon>
        <taxon>Euteleostomi</taxon>
        <taxon>Actinopterygii</taxon>
        <taxon>Neopterygii</taxon>
        <taxon>Teleostei</taxon>
        <taxon>Neoteleostei</taxon>
        <taxon>Acanthomorphata</taxon>
        <taxon>Ovalentaria</taxon>
        <taxon>Atherinomorphae</taxon>
        <taxon>Cyprinodontiformes</taxon>
        <taxon>Poeciliidae</taxon>
        <taxon>Poeciliinae</taxon>
        <taxon>Gambusia</taxon>
    </lineage>
</organism>
<dbReference type="PRINTS" id="PR00069">
    <property type="entry name" value="ALDKETRDTASE"/>
</dbReference>
<dbReference type="InterPro" id="IPR020471">
    <property type="entry name" value="AKR"/>
</dbReference>
<dbReference type="GO" id="GO:0005737">
    <property type="term" value="C:cytoplasm"/>
    <property type="evidence" value="ECO:0007669"/>
    <property type="project" value="UniProtKB-SubCell"/>
</dbReference>
<reference evidence="13 14" key="1">
    <citation type="journal article" date="2018" name="G3 (Bethesda)">
        <title>A High-Quality Reference Genome for the Invasive Mosquitofish Gambusia affinis Using a Chicago Library.</title>
        <authorList>
            <person name="Hoffberg S.L."/>
            <person name="Troendle N.J."/>
            <person name="Glenn T.C."/>
            <person name="Mahmud O."/>
            <person name="Louha S."/>
            <person name="Chalopin D."/>
            <person name="Bennetzen J.L."/>
            <person name="Mauricio R."/>
        </authorList>
    </citation>
    <scope>NUCLEOTIDE SEQUENCE [LARGE SCALE GENOMIC DNA]</scope>
    <source>
        <strain evidence="13">NE01/NJP1002.9</strain>
        <tissue evidence="13">Muscle</tissue>
    </source>
</reference>
<dbReference type="FunFam" id="3.20.20.100:FF:000009">
    <property type="entry name" value="Aldo-keto reductase family 1 member B1"/>
    <property type="match status" value="1"/>
</dbReference>
<dbReference type="Gene3D" id="3.20.20.100">
    <property type="entry name" value="NADP-dependent oxidoreductase domain"/>
    <property type="match status" value="1"/>
</dbReference>
<comment type="caution">
    <text evidence="13">The sequence shown here is derived from an EMBL/GenBank/DDBJ whole genome shotgun (WGS) entry which is preliminary data.</text>
</comment>
<dbReference type="PROSITE" id="PS00798">
    <property type="entry name" value="ALDOKETO_REDUCTASE_1"/>
    <property type="match status" value="1"/>
</dbReference>
<keyword evidence="14" id="KW-1185">Reference proteome</keyword>
<dbReference type="InterPro" id="IPR018170">
    <property type="entry name" value="Aldo/ket_reductase_CS"/>
</dbReference>
<dbReference type="GO" id="GO:0016491">
    <property type="term" value="F:oxidoreductase activity"/>
    <property type="evidence" value="ECO:0007669"/>
    <property type="project" value="UniProtKB-KW"/>
</dbReference>
<feature type="compositionally biased region" description="Basic and acidic residues" evidence="11">
    <location>
        <begin position="80"/>
        <end position="90"/>
    </location>
</feature>
<protein>
    <recommendedName>
        <fullName evidence="8">aldose reductase</fullName>
        <ecNumber evidence="8">1.1.1.21</ecNumber>
    </recommendedName>
    <alternativeName>
        <fullName evidence="7">Aldehyde reductase</fullName>
    </alternativeName>
</protein>
<evidence type="ECO:0000256" key="9">
    <source>
        <dbReference type="ARBA" id="ARBA00050342"/>
    </source>
</evidence>
<sequence length="806" mass="90858">MNINEGGNVDRLESRESMQKRSRNYATPVVGAATWQRKRTGQESDCFSLRQPQVKVCSRFHSPVHTRCTPASWRRPPQLSRDRQTPEKKCRPLKARASLVSPVSLDVLSSKGVPRSTSGYEVSHPFPYQHFRMSYPELQARQCHGAGLSITEQRRSMCKKNKTDECFWKFRREGEEGSDVALRGQVLFYWWSVRSDEDIVKAWTLSDEEQTQQLFVIETKFGGCRKAFQCLKSDQRREKETGPEKQVSSWEKIRRDSNFSESHCEGLLVSKAMATAVKLNTGAQIPIVGLGTWKSPPGKVAEAVKAAIAAGYRHIDGAMIYQNETEVGEGVNAMIKEGVVKREDLFIVSKLWCTFHEKSQVQQACEKTLADLKLDYLDLYLMHWPMGCKSGGDLFPLDSNGEMIGDNTHFLETWEGMEQLVDAGLVKAIGISNFNKDQIEAVLKKPGLKYKPANNQVECHPYLTQEKLIEYCHSQGITVTAYSPLGSPDRPWAKPEDPSLLDDPNIKAIADKHKKTSAQVLIRFHVQRNVIVIPKSITPQRIQENFQVFDFELTEEEMKIILGFNRNWRCCSMHWCLKHKDYPFNHGAHSFPNFSFVLIDEGTIYVPVAAAYSQLHSLGAVGEGGHHVPPALSHRPAVLLRRTLKSALGSGSVGVEEEHFLQVLIHVVEHSSAEAPLLEASPLPVHRLLVSLEVAVKVSLLVRLMMRVEVVLVLLTERVKVFENIIEIEVEGLEVLPEVVVAAASSTSLSQFMESLLDLALRGISGHPQDLIVVSLSQDELRDEKNVNCEKQHRLRRGHTDSFNTR</sequence>
<evidence type="ECO:0000256" key="3">
    <source>
        <dbReference type="ARBA" id="ARBA00011245"/>
    </source>
</evidence>
<dbReference type="PROSITE" id="PS00062">
    <property type="entry name" value="ALDOKETO_REDUCTASE_2"/>
    <property type="match status" value="1"/>
</dbReference>
<feature type="domain" description="NADP-dependent oxidoreductase" evidence="12">
    <location>
        <begin position="289"/>
        <end position="561"/>
    </location>
</feature>
<comment type="catalytic activity">
    <reaction evidence="9">
        <text>prostaglandin F2alpha + NADP(+) = prostaglandin H2 + NADPH + H(+)</text>
        <dbReference type="Rhea" id="RHEA:45312"/>
        <dbReference type="ChEBI" id="CHEBI:15378"/>
        <dbReference type="ChEBI" id="CHEBI:57404"/>
        <dbReference type="ChEBI" id="CHEBI:57405"/>
        <dbReference type="ChEBI" id="CHEBI:57783"/>
        <dbReference type="ChEBI" id="CHEBI:58349"/>
    </reaction>
</comment>
<dbReference type="InterPro" id="IPR036812">
    <property type="entry name" value="NAD(P)_OxRdtase_dom_sf"/>
</dbReference>
<evidence type="ECO:0000256" key="1">
    <source>
        <dbReference type="ARBA" id="ARBA00004496"/>
    </source>
</evidence>
<dbReference type="PROSITE" id="PS00063">
    <property type="entry name" value="ALDOKETO_REDUCTASE_3"/>
    <property type="match status" value="1"/>
</dbReference>
<evidence type="ECO:0000256" key="2">
    <source>
        <dbReference type="ARBA" id="ARBA00007905"/>
    </source>
</evidence>
<dbReference type="Pfam" id="PF00248">
    <property type="entry name" value="Aldo_ket_red"/>
    <property type="match status" value="1"/>
</dbReference>
<dbReference type="AlphaFoldDB" id="A0A315VSH4"/>
<comment type="catalytic activity">
    <reaction evidence="10">
        <text>an alditol + NADP(+) = an aldose + NADPH + H(+)</text>
        <dbReference type="Rhea" id="RHEA:12789"/>
        <dbReference type="Rhea" id="RHEA-COMP:9554"/>
        <dbReference type="Rhea" id="RHEA-COMP:9555"/>
        <dbReference type="ChEBI" id="CHEBI:15378"/>
        <dbReference type="ChEBI" id="CHEBI:15693"/>
        <dbReference type="ChEBI" id="CHEBI:17522"/>
        <dbReference type="ChEBI" id="CHEBI:57783"/>
        <dbReference type="ChEBI" id="CHEBI:58349"/>
        <dbReference type="EC" id="1.1.1.21"/>
    </reaction>
</comment>
<gene>
    <name evidence="13" type="ORF">CCH79_00015215</name>
</gene>
<accession>A0A315VSH4</accession>
<feature type="compositionally biased region" description="Basic and acidic residues" evidence="11">
    <location>
        <begin position="8"/>
        <end position="19"/>
    </location>
</feature>
<feature type="region of interest" description="Disordered" evidence="11">
    <location>
        <begin position="1"/>
        <end position="26"/>
    </location>
</feature>
<dbReference type="STRING" id="33528.ENSGAFP00000025883"/>
<evidence type="ECO:0000259" key="12">
    <source>
        <dbReference type="Pfam" id="PF00248"/>
    </source>
</evidence>
<evidence type="ECO:0000256" key="8">
    <source>
        <dbReference type="ARBA" id="ARBA00038955"/>
    </source>
</evidence>
<evidence type="ECO:0000256" key="5">
    <source>
        <dbReference type="ARBA" id="ARBA00022857"/>
    </source>
</evidence>
<keyword evidence="6" id="KW-0560">Oxidoreductase</keyword>
<evidence type="ECO:0000313" key="13">
    <source>
        <dbReference type="EMBL" id="PWA26117.1"/>
    </source>
</evidence>
<dbReference type="Proteomes" id="UP000250572">
    <property type="component" value="Unassembled WGS sequence"/>
</dbReference>
<comment type="similarity">
    <text evidence="2">Belongs to the aldo/keto reductase family.</text>
</comment>
<evidence type="ECO:0000256" key="10">
    <source>
        <dbReference type="ARBA" id="ARBA00051000"/>
    </source>
</evidence>
<dbReference type="EC" id="1.1.1.21" evidence="8"/>
<feature type="region of interest" description="Disordered" evidence="11">
    <location>
        <begin position="68"/>
        <end position="93"/>
    </location>
</feature>
<dbReference type="EMBL" id="NHOQ01001223">
    <property type="protein sequence ID" value="PWA26117.1"/>
    <property type="molecule type" value="Genomic_DNA"/>
</dbReference>
<evidence type="ECO:0000256" key="7">
    <source>
        <dbReference type="ARBA" id="ARBA00029846"/>
    </source>
</evidence>
<dbReference type="PANTHER" id="PTHR11732">
    <property type="entry name" value="ALDO/KETO REDUCTASE"/>
    <property type="match status" value="1"/>
</dbReference>
<evidence type="ECO:0000313" key="14">
    <source>
        <dbReference type="Proteomes" id="UP000250572"/>
    </source>
</evidence>
<evidence type="ECO:0000256" key="4">
    <source>
        <dbReference type="ARBA" id="ARBA00022490"/>
    </source>
</evidence>
<evidence type="ECO:0000256" key="11">
    <source>
        <dbReference type="SAM" id="MobiDB-lite"/>
    </source>
</evidence>
<comment type="subcellular location">
    <subcellularLocation>
        <location evidence="1">Cytoplasm</location>
    </subcellularLocation>
</comment>
<comment type="subunit">
    <text evidence="3">Monomer.</text>
</comment>
<keyword evidence="4" id="KW-0963">Cytoplasm</keyword>
<evidence type="ECO:0000256" key="6">
    <source>
        <dbReference type="ARBA" id="ARBA00023002"/>
    </source>
</evidence>
<dbReference type="SUPFAM" id="SSF51430">
    <property type="entry name" value="NAD(P)-linked oxidoreductase"/>
    <property type="match status" value="1"/>
</dbReference>
<keyword evidence="5" id="KW-0521">NADP</keyword>
<proteinExistence type="inferred from homology"/>